<organism evidence="1 2">
    <name type="scientific">Triplophysa tibetana</name>
    <dbReference type="NCBI Taxonomy" id="1572043"/>
    <lineage>
        <taxon>Eukaryota</taxon>
        <taxon>Metazoa</taxon>
        <taxon>Chordata</taxon>
        <taxon>Craniata</taxon>
        <taxon>Vertebrata</taxon>
        <taxon>Euteleostomi</taxon>
        <taxon>Actinopterygii</taxon>
        <taxon>Neopterygii</taxon>
        <taxon>Teleostei</taxon>
        <taxon>Ostariophysi</taxon>
        <taxon>Cypriniformes</taxon>
        <taxon>Nemacheilidae</taxon>
        <taxon>Triplophysa</taxon>
    </lineage>
</organism>
<protein>
    <submittedName>
        <fullName evidence="1">Uncharacterized protein</fullName>
    </submittedName>
</protein>
<accession>A0A5A9P7E7</accession>
<dbReference type="EMBL" id="SOYY01000008">
    <property type="protein sequence ID" value="KAA0718414.1"/>
    <property type="molecule type" value="Genomic_DNA"/>
</dbReference>
<comment type="caution">
    <text evidence="1">The sequence shown here is derived from an EMBL/GenBank/DDBJ whole genome shotgun (WGS) entry which is preliminary data.</text>
</comment>
<name>A0A5A9P7E7_9TELE</name>
<reference evidence="1 2" key="1">
    <citation type="journal article" date="2019" name="Mol. Ecol. Resour.">
        <title>Chromosome-level genome assembly of Triplophysa tibetana, a fish adapted to the harsh high-altitude environment of the Tibetan Plateau.</title>
        <authorList>
            <person name="Yang X."/>
            <person name="Liu H."/>
            <person name="Ma Z."/>
            <person name="Zou Y."/>
            <person name="Zou M."/>
            <person name="Mao Y."/>
            <person name="Li X."/>
            <person name="Wang H."/>
            <person name="Chen T."/>
            <person name="Wang W."/>
            <person name="Yang R."/>
        </authorList>
    </citation>
    <scope>NUCLEOTIDE SEQUENCE [LARGE SCALE GENOMIC DNA]</scope>
    <source>
        <strain evidence="1">TTIB1903HZAU</strain>
        <tissue evidence="1">Muscle</tissue>
    </source>
</reference>
<dbReference type="AlphaFoldDB" id="A0A5A9P7E7"/>
<dbReference type="Proteomes" id="UP000324632">
    <property type="component" value="Chromosome 8"/>
</dbReference>
<gene>
    <name evidence="1" type="ORF">E1301_Tti023765</name>
</gene>
<sequence length="55" mass="6294">MASKMKTQFDRMEPIRMRCVGLRKSQRTLGYIEVEGATNPDKIHITTLAALWDGK</sequence>
<evidence type="ECO:0000313" key="1">
    <source>
        <dbReference type="EMBL" id="KAA0718414.1"/>
    </source>
</evidence>
<evidence type="ECO:0000313" key="2">
    <source>
        <dbReference type="Proteomes" id="UP000324632"/>
    </source>
</evidence>
<proteinExistence type="predicted"/>
<keyword evidence="2" id="KW-1185">Reference proteome</keyword>